<evidence type="ECO:0000259" key="6">
    <source>
        <dbReference type="Pfam" id="PF02518"/>
    </source>
</evidence>
<dbReference type="GO" id="GO:0004673">
    <property type="term" value="F:protein histidine kinase activity"/>
    <property type="evidence" value="ECO:0007669"/>
    <property type="project" value="UniProtKB-EC"/>
</dbReference>
<dbReference type="PANTHER" id="PTHR24421:SF10">
    <property type="entry name" value="NITRATE_NITRITE SENSOR PROTEIN NARQ"/>
    <property type="match status" value="1"/>
</dbReference>
<dbReference type="Pfam" id="PF02518">
    <property type="entry name" value="HATPase_c"/>
    <property type="match status" value="1"/>
</dbReference>
<evidence type="ECO:0000256" key="4">
    <source>
        <dbReference type="ARBA" id="ARBA00022777"/>
    </source>
</evidence>
<organism evidence="7 8">
    <name type="scientific">Paenimyroides viscosum</name>
    <dbReference type="NCBI Taxonomy" id="2488729"/>
    <lineage>
        <taxon>Bacteria</taxon>
        <taxon>Pseudomonadati</taxon>
        <taxon>Bacteroidota</taxon>
        <taxon>Flavobacteriia</taxon>
        <taxon>Flavobacteriales</taxon>
        <taxon>Flavobacteriaceae</taxon>
        <taxon>Paenimyroides</taxon>
    </lineage>
</organism>
<dbReference type="RefSeq" id="WP_124898531.1">
    <property type="nucleotide sequence ID" value="NZ_RQTJ01000004.1"/>
</dbReference>
<dbReference type="InterPro" id="IPR003594">
    <property type="entry name" value="HATPase_dom"/>
</dbReference>
<gene>
    <name evidence="7" type="ORF">EG242_03500</name>
</gene>
<dbReference type="PANTHER" id="PTHR24421">
    <property type="entry name" value="NITRATE/NITRITE SENSOR PROTEIN NARX-RELATED"/>
    <property type="match status" value="1"/>
</dbReference>
<evidence type="ECO:0000256" key="5">
    <source>
        <dbReference type="ARBA" id="ARBA00023012"/>
    </source>
</evidence>
<dbReference type="InterPro" id="IPR050482">
    <property type="entry name" value="Sensor_HK_TwoCompSys"/>
</dbReference>
<dbReference type="EMBL" id="RQTJ01000004">
    <property type="protein sequence ID" value="RRA96297.1"/>
    <property type="molecule type" value="Genomic_DNA"/>
</dbReference>
<evidence type="ECO:0000313" key="8">
    <source>
        <dbReference type="Proteomes" id="UP000268372"/>
    </source>
</evidence>
<evidence type="ECO:0000313" key="7">
    <source>
        <dbReference type="EMBL" id="RRA96297.1"/>
    </source>
</evidence>
<dbReference type="CDD" id="cd16917">
    <property type="entry name" value="HATPase_UhpB-NarQ-NarX-like"/>
    <property type="match status" value="1"/>
</dbReference>
<name>A0A3P1B571_9FLAO</name>
<evidence type="ECO:0000256" key="2">
    <source>
        <dbReference type="ARBA" id="ARBA00012438"/>
    </source>
</evidence>
<sequence>MELHDNIVNKLFSTRFLLHKDYIKPNSFQVAKHTVIEVKESLQSICDNYNELNNLFSKDSFYNIISDLIEKQPNKEIRFSYDIDDSINWMETPPRVRFHLYRILQELIQNIHKHSSAKTAIIKLLQDNSLIKLIVTDNGKGFKNTSKNGIGINNIKSRLKEINGYLVIKSVNGTKFIITVKL</sequence>
<protein>
    <recommendedName>
        <fullName evidence="2">histidine kinase</fullName>
        <ecNumber evidence="2">2.7.13.3</ecNumber>
    </recommendedName>
</protein>
<dbReference type="Proteomes" id="UP000268372">
    <property type="component" value="Unassembled WGS sequence"/>
</dbReference>
<dbReference type="EC" id="2.7.13.3" evidence="2"/>
<dbReference type="InterPro" id="IPR036890">
    <property type="entry name" value="HATPase_C_sf"/>
</dbReference>
<feature type="domain" description="Histidine kinase/HSP90-like ATPase" evidence="6">
    <location>
        <begin position="99"/>
        <end position="181"/>
    </location>
</feature>
<dbReference type="OrthoDB" id="977000at2"/>
<dbReference type="Gene3D" id="3.30.565.10">
    <property type="entry name" value="Histidine kinase-like ATPase, C-terminal domain"/>
    <property type="match status" value="1"/>
</dbReference>
<dbReference type="GO" id="GO:0000160">
    <property type="term" value="P:phosphorelay signal transduction system"/>
    <property type="evidence" value="ECO:0007669"/>
    <property type="project" value="UniProtKB-KW"/>
</dbReference>
<evidence type="ECO:0000256" key="1">
    <source>
        <dbReference type="ARBA" id="ARBA00000085"/>
    </source>
</evidence>
<keyword evidence="4" id="KW-0418">Kinase</keyword>
<comment type="catalytic activity">
    <reaction evidence="1">
        <text>ATP + protein L-histidine = ADP + protein N-phospho-L-histidine.</text>
        <dbReference type="EC" id="2.7.13.3"/>
    </reaction>
</comment>
<evidence type="ECO:0000256" key="3">
    <source>
        <dbReference type="ARBA" id="ARBA00022679"/>
    </source>
</evidence>
<keyword evidence="5" id="KW-0902">Two-component regulatory system</keyword>
<dbReference type="SUPFAM" id="SSF55874">
    <property type="entry name" value="ATPase domain of HSP90 chaperone/DNA topoisomerase II/histidine kinase"/>
    <property type="match status" value="1"/>
</dbReference>
<reference evidence="7 8" key="1">
    <citation type="submission" date="2018-11" db="EMBL/GenBank/DDBJ databases">
        <title>Flavobacterium sp. nov., YIM 102796 draft genome.</title>
        <authorList>
            <person name="Li G."/>
            <person name="Jiang Y."/>
        </authorList>
    </citation>
    <scope>NUCLEOTIDE SEQUENCE [LARGE SCALE GENOMIC DNA]</scope>
    <source>
        <strain evidence="7 8">YIM 102796</strain>
    </source>
</reference>
<proteinExistence type="predicted"/>
<keyword evidence="8" id="KW-1185">Reference proteome</keyword>
<comment type="caution">
    <text evidence="7">The sequence shown here is derived from an EMBL/GenBank/DDBJ whole genome shotgun (WGS) entry which is preliminary data.</text>
</comment>
<dbReference type="AlphaFoldDB" id="A0A3P1B571"/>
<keyword evidence="3" id="KW-0808">Transferase</keyword>
<accession>A0A3P1B571</accession>